<dbReference type="InterPro" id="IPR036866">
    <property type="entry name" value="RibonucZ/Hydroxyglut_hydro"/>
</dbReference>
<gene>
    <name evidence="2" type="ORF">METZ01_LOCUS58424</name>
</gene>
<dbReference type="PANTHER" id="PTHR42663">
    <property type="entry name" value="HYDROLASE C777.06C-RELATED-RELATED"/>
    <property type="match status" value="1"/>
</dbReference>
<feature type="domain" description="Metallo-beta-lactamase" evidence="1">
    <location>
        <begin position="71"/>
        <end position="254"/>
    </location>
</feature>
<evidence type="ECO:0000259" key="1">
    <source>
        <dbReference type="Pfam" id="PF12706"/>
    </source>
</evidence>
<evidence type="ECO:0000313" key="2">
    <source>
        <dbReference type="EMBL" id="SVA05570.1"/>
    </source>
</evidence>
<accession>A0A381SNH0</accession>
<dbReference type="PANTHER" id="PTHR42663:SF7">
    <property type="entry name" value="COENZYME PQQ SYNTHESIS PROTEIN B"/>
    <property type="match status" value="1"/>
</dbReference>
<dbReference type="SUPFAM" id="SSF56281">
    <property type="entry name" value="Metallo-hydrolase/oxidoreductase"/>
    <property type="match status" value="1"/>
</dbReference>
<dbReference type="Gene3D" id="3.60.15.10">
    <property type="entry name" value="Ribonuclease Z/Hydroxyacylglutathione hydrolase-like"/>
    <property type="match status" value="1"/>
</dbReference>
<dbReference type="EMBL" id="UINC01003354">
    <property type="protein sequence ID" value="SVA05570.1"/>
    <property type="molecule type" value="Genomic_DNA"/>
</dbReference>
<sequence>MIVFILCATIFSCSEYKTSNNNNFITVLGIAQDAGYPHIGCKKDCCNKNIGDNKYYVTSIGLTDIENEKYYLFEATPDIGEQIKYLKSGVANKKLIDGILLTHAHIGHYSGLMYLGREALGANKIPIYTMPRMKNFLENNGPWSQLISLDNVDLKEINHNQNIQLSNELIVIPFNVPHRDEFSETVGYKIIGKNKSALFIPDIDKWDLWKKSIVDEVKSVDYAFLDATFFSEDEINRSMKEIPHPFVLETIDIFMDEDLGTKNKIHFIHFNHTNPLLNQKINLRDSILKLGFNFAKFGDKYNL</sequence>
<dbReference type="Pfam" id="PF12706">
    <property type="entry name" value="Lactamase_B_2"/>
    <property type="match status" value="1"/>
</dbReference>
<protein>
    <recommendedName>
        <fullName evidence="1">Metallo-beta-lactamase domain-containing protein</fullName>
    </recommendedName>
</protein>
<proteinExistence type="predicted"/>
<organism evidence="2">
    <name type="scientific">marine metagenome</name>
    <dbReference type="NCBI Taxonomy" id="408172"/>
    <lineage>
        <taxon>unclassified sequences</taxon>
        <taxon>metagenomes</taxon>
        <taxon>ecological metagenomes</taxon>
    </lineage>
</organism>
<dbReference type="AlphaFoldDB" id="A0A381SNH0"/>
<reference evidence="2" key="1">
    <citation type="submission" date="2018-05" db="EMBL/GenBank/DDBJ databases">
        <authorList>
            <person name="Lanie J.A."/>
            <person name="Ng W.-L."/>
            <person name="Kazmierczak K.M."/>
            <person name="Andrzejewski T.M."/>
            <person name="Davidsen T.M."/>
            <person name="Wayne K.J."/>
            <person name="Tettelin H."/>
            <person name="Glass J.I."/>
            <person name="Rusch D."/>
            <person name="Podicherti R."/>
            <person name="Tsui H.-C.T."/>
            <person name="Winkler M.E."/>
        </authorList>
    </citation>
    <scope>NUCLEOTIDE SEQUENCE</scope>
</reference>
<name>A0A381SNH0_9ZZZZ</name>
<dbReference type="InterPro" id="IPR001279">
    <property type="entry name" value="Metallo-B-lactamas"/>
</dbReference>